<feature type="transmembrane region" description="Helical" evidence="6">
    <location>
        <begin position="114"/>
        <end position="133"/>
    </location>
</feature>
<evidence type="ECO:0000256" key="3">
    <source>
        <dbReference type="ARBA" id="ARBA00022692"/>
    </source>
</evidence>
<feature type="transmembrane region" description="Helical" evidence="6">
    <location>
        <begin position="314"/>
        <end position="333"/>
    </location>
</feature>
<evidence type="ECO:0000256" key="4">
    <source>
        <dbReference type="ARBA" id="ARBA00022989"/>
    </source>
</evidence>
<keyword evidence="8" id="KW-1185">Reference proteome</keyword>
<dbReference type="EMBL" id="JAGKQM010000017">
    <property type="protein sequence ID" value="KAH0869223.1"/>
    <property type="molecule type" value="Genomic_DNA"/>
</dbReference>
<feature type="transmembrane region" description="Helical" evidence="6">
    <location>
        <begin position="212"/>
        <end position="231"/>
    </location>
</feature>
<comment type="subcellular location">
    <subcellularLocation>
        <location evidence="1">Membrane</location>
        <topology evidence="1">Multi-pass membrane protein</topology>
    </subcellularLocation>
</comment>
<keyword evidence="4 6" id="KW-1133">Transmembrane helix</keyword>
<accession>A0ABQ7YLX6</accession>
<feature type="transmembrane region" description="Helical" evidence="6">
    <location>
        <begin position="374"/>
        <end position="393"/>
    </location>
</feature>
<evidence type="ECO:0000256" key="5">
    <source>
        <dbReference type="ARBA" id="ARBA00023136"/>
    </source>
</evidence>
<gene>
    <name evidence="7" type="ORF">HID58_076245</name>
</gene>
<dbReference type="Pfam" id="PF05078">
    <property type="entry name" value="DUF679"/>
    <property type="match status" value="2"/>
</dbReference>
<comment type="similarity">
    <text evidence="2">Belongs to the plant DMP1 protein family.</text>
</comment>
<evidence type="ECO:0000256" key="2">
    <source>
        <dbReference type="ARBA" id="ARBA00008707"/>
    </source>
</evidence>
<dbReference type="Proteomes" id="UP000824890">
    <property type="component" value="Unassembled WGS sequence"/>
</dbReference>
<comment type="caution">
    <text evidence="7">The sequence shown here is derived from an EMBL/GenBank/DDBJ whole genome shotgun (WGS) entry which is preliminary data.</text>
</comment>
<evidence type="ECO:0000313" key="8">
    <source>
        <dbReference type="Proteomes" id="UP000824890"/>
    </source>
</evidence>
<dbReference type="PANTHER" id="PTHR31621">
    <property type="entry name" value="PROTEIN DMP3"/>
    <property type="match status" value="1"/>
</dbReference>
<feature type="non-terminal residue" evidence="7">
    <location>
        <position position="1"/>
    </location>
</feature>
<evidence type="ECO:0000256" key="6">
    <source>
        <dbReference type="SAM" id="Phobius"/>
    </source>
</evidence>
<keyword evidence="3 6" id="KW-0812">Transmembrane</keyword>
<dbReference type="PANTHER" id="PTHR31621:SF57">
    <property type="entry name" value="PGG DOMAIN-CONTAINING PROTEIN"/>
    <property type="match status" value="1"/>
</dbReference>
<feature type="transmembrane region" description="Helical" evidence="6">
    <location>
        <begin position="413"/>
        <end position="431"/>
    </location>
</feature>
<feature type="transmembrane region" description="Helical" evidence="6">
    <location>
        <begin position="174"/>
        <end position="192"/>
    </location>
</feature>
<name>A0ABQ7YLX6_BRANA</name>
<protein>
    <submittedName>
        <fullName evidence="7">Uncharacterized protein</fullName>
    </submittedName>
</protein>
<dbReference type="InterPro" id="IPR007770">
    <property type="entry name" value="DMP"/>
</dbReference>
<keyword evidence="5 6" id="KW-0472">Membrane</keyword>
<sequence length="446" mass="49293">GLSVMEIKVDEEAGIDDAHRIIEAEKVRRRIEAEKLRRMIQEEKVPLLEDDKILIQTREFPAIERNTWIQKAIGQTFQTTSHLANLLPTGTVLAYQILSPIFTNAGSCSLASRFMTATLVFICGFSCFILSFTDSYKDLNGNSCYGFATFNGFWIIDGSATLPPERATTYKLRFIDFAHAIMSFLVFGAVVMFDQNAVKCFIPVPSAEEAEILTALPVGIGVFCSMLFATFPTTRHEAGVNGAGGAIKEEKAPLLKAQEFPEVERNNWIHKAIGQTFKTTAHLANHLPTGTALAYQVLSPVLTNGGRCDFASRYMTEMLVSICAFTCFILSFSDSYRDLNGTVCYGFAMTNGLWIIDGKAVLPKERSKSYRLQFIDFAHAFMTLLVFGAVVMFDHNVVNCFFPKPSAEVAELLSALPVAIGVFCSMMFATFPTTRHGIGFPLSAHC</sequence>
<evidence type="ECO:0000256" key="1">
    <source>
        <dbReference type="ARBA" id="ARBA00004141"/>
    </source>
</evidence>
<organism evidence="7 8">
    <name type="scientific">Brassica napus</name>
    <name type="common">Rape</name>
    <dbReference type="NCBI Taxonomy" id="3708"/>
    <lineage>
        <taxon>Eukaryota</taxon>
        <taxon>Viridiplantae</taxon>
        <taxon>Streptophyta</taxon>
        <taxon>Embryophyta</taxon>
        <taxon>Tracheophyta</taxon>
        <taxon>Spermatophyta</taxon>
        <taxon>Magnoliopsida</taxon>
        <taxon>eudicotyledons</taxon>
        <taxon>Gunneridae</taxon>
        <taxon>Pentapetalae</taxon>
        <taxon>rosids</taxon>
        <taxon>malvids</taxon>
        <taxon>Brassicales</taxon>
        <taxon>Brassicaceae</taxon>
        <taxon>Brassiceae</taxon>
        <taxon>Brassica</taxon>
    </lineage>
</organism>
<proteinExistence type="inferred from homology"/>
<reference evidence="7 8" key="1">
    <citation type="submission" date="2021-05" db="EMBL/GenBank/DDBJ databases">
        <title>Genome Assembly of Synthetic Allotetraploid Brassica napus Reveals Homoeologous Exchanges between Subgenomes.</title>
        <authorList>
            <person name="Davis J.T."/>
        </authorList>
    </citation>
    <scope>NUCLEOTIDE SEQUENCE [LARGE SCALE GENOMIC DNA]</scope>
    <source>
        <strain evidence="8">cv. Da-Ae</strain>
        <tissue evidence="7">Seedling</tissue>
    </source>
</reference>
<evidence type="ECO:0000313" key="7">
    <source>
        <dbReference type="EMBL" id="KAH0869223.1"/>
    </source>
</evidence>